<dbReference type="PROSITE" id="PS51257">
    <property type="entry name" value="PROKAR_LIPOPROTEIN"/>
    <property type="match status" value="1"/>
</dbReference>
<accession>A0ABV8UR99</accession>
<comment type="caution">
    <text evidence="2">The sequence shown here is derived from an EMBL/GenBank/DDBJ whole genome shotgun (WGS) entry which is preliminary data.</text>
</comment>
<evidence type="ECO:0000313" key="3">
    <source>
        <dbReference type="Proteomes" id="UP001595733"/>
    </source>
</evidence>
<feature type="chain" id="PRO_5045573788" description="Lipoprotein" evidence="1">
    <location>
        <begin position="23"/>
        <end position="122"/>
    </location>
</feature>
<keyword evidence="1" id="KW-0732">Signal</keyword>
<gene>
    <name evidence="2" type="ORF">ACFO0S_01870</name>
</gene>
<name>A0ABV8UR99_9BACL</name>
<evidence type="ECO:0000256" key="1">
    <source>
        <dbReference type="SAM" id="SignalP"/>
    </source>
</evidence>
<protein>
    <recommendedName>
        <fullName evidence="4">Lipoprotein</fullName>
    </recommendedName>
</protein>
<proteinExistence type="predicted"/>
<organism evidence="2 3">
    <name type="scientific">Chryseomicrobium palamuruense</name>
    <dbReference type="NCBI Taxonomy" id="682973"/>
    <lineage>
        <taxon>Bacteria</taxon>
        <taxon>Bacillati</taxon>
        <taxon>Bacillota</taxon>
        <taxon>Bacilli</taxon>
        <taxon>Bacillales</taxon>
        <taxon>Caryophanaceae</taxon>
        <taxon>Chryseomicrobium</taxon>
    </lineage>
</organism>
<evidence type="ECO:0000313" key="2">
    <source>
        <dbReference type="EMBL" id="MFC4353813.1"/>
    </source>
</evidence>
<reference evidence="3" key="1">
    <citation type="journal article" date="2019" name="Int. J. Syst. Evol. Microbiol.">
        <title>The Global Catalogue of Microorganisms (GCM) 10K type strain sequencing project: providing services to taxonomists for standard genome sequencing and annotation.</title>
        <authorList>
            <consortium name="The Broad Institute Genomics Platform"/>
            <consortium name="The Broad Institute Genome Sequencing Center for Infectious Disease"/>
            <person name="Wu L."/>
            <person name="Ma J."/>
        </authorList>
    </citation>
    <scope>NUCLEOTIDE SEQUENCE [LARGE SCALE GENOMIC DNA]</scope>
    <source>
        <strain evidence="3">CCUG 50353</strain>
    </source>
</reference>
<dbReference type="RefSeq" id="WP_378139582.1">
    <property type="nucleotide sequence ID" value="NZ_JBHSEF010000009.1"/>
</dbReference>
<dbReference type="Proteomes" id="UP001595733">
    <property type="component" value="Unassembled WGS sequence"/>
</dbReference>
<dbReference type="EMBL" id="JBHSEF010000009">
    <property type="protein sequence ID" value="MFC4353813.1"/>
    <property type="molecule type" value="Genomic_DNA"/>
</dbReference>
<keyword evidence="3" id="KW-1185">Reference proteome</keyword>
<evidence type="ECO:0008006" key="4">
    <source>
        <dbReference type="Google" id="ProtNLM"/>
    </source>
</evidence>
<feature type="signal peptide" evidence="1">
    <location>
        <begin position="1"/>
        <end position="22"/>
    </location>
</feature>
<sequence>MKKIGWLALSLTFLWLGGCAMLEQPSPPQMAIEWADVIQWNGNHYYLDEEATQTYNEDLVGKEIGEVTFQVLGSKEEDNSTYQLKDGEATFLSKGSKIYSVKGKEVSEVILIRDKVYSFKGE</sequence>